<evidence type="ECO:0000256" key="7">
    <source>
        <dbReference type="ARBA" id="ARBA00022723"/>
    </source>
</evidence>
<evidence type="ECO:0000256" key="3">
    <source>
        <dbReference type="ARBA" id="ARBA00004174"/>
    </source>
</evidence>
<evidence type="ECO:0000256" key="9">
    <source>
        <dbReference type="ARBA" id="ARBA00022848"/>
    </source>
</evidence>
<evidence type="ECO:0000256" key="1">
    <source>
        <dbReference type="ARBA" id="ARBA00001971"/>
    </source>
</evidence>
<keyword evidence="17" id="KW-1185">Reference proteome</keyword>
<comment type="function">
    <text evidence="2">May be involved in the metabolism of insect hormones and in the breakdown of synthetic insecticides.</text>
</comment>
<keyword evidence="12 15" id="KW-0503">Monooxygenase</keyword>
<evidence type="ECO:0000256" key="12">
    <source>
        <dbReference type="ARBA" id="ARBA00023033"/>
    </source>
</evidence>
<dbReference type="PROSITE" id="PS00086">
    <property type="entry name" value="CYTOCHROME_P450"/>
    <property type="match status" value="1"/>
</dbReference>
<keyword evidence="7 14" id="KW-0479">Metal-binding</keyword>
<dbReference type="Gene3D" id="1.10.630.10">
    <property type="entry name" value="Cytochrome P450"/>
    <property type="match status" value="1"/>
</dbReference>
<proteinExistence type="inferred from homology"/>
<gene>
    <name evidence="16" type="primary">CYP9E2</name>
    <name evidence="16" type="ORF">NPIL_2321</name>
</gene>
<dbReference type="InterPro" id="IPR001128">
    <property type="entry name" value="Cyt_P450"/>
</dbReference>
<reference evidence="16" key="1">
    <citation type="submission" date="2020-08" db="EMBL/GenBank/DDBJ databases">
        <title>Multicomponent nature underlies the extraordinary mechanical properties of spider dragline silk.</title>
        <authorList>
            <person name="Kono N."/>
            <person name="Nakamura H."/>
            <person name="Mori M."/>
            <person name="Yoshida Y."/>
            <person name="Ohtoshi R."/>
            <person name="Malay A.D."/>
            <person name="Moran D.A.P."/>
            <person name="Tomita M."/>
            <person name="Numata K."/>
            <person name="Arakawa K."/>
        </authorList>
    </citation>
    <scope>NUCLEOTIDE SEQUENCE</scope>
</reference>
<keyword evidence="13" id="KW-0472">Membrane</keyword>
<keyword evidence="9" id="KW-0492">Microsome</keyword>
<dbReference type="PANTHER" id="PTHR24292">
    <property type="entry name" value="CYTOCHROME P450"/>
    <property type="match status" value="1"/>
</dbReference>
<dbReference type="EMBL" id="BMAW01041624">
    <property type="protein sequence ID" value="GFS29898.1"/>
    <property type="molecule type" value="Genomic_DNA"/>
</dbReference>
<evidence type="ECO:0000256" key="4">
    <source>
        <dbReference type="ARBA" id="ARBA00004406"/>
    </source>
</evidence>
<evidence type="ECO:0000256" key="14">
    <source>
        <dbReference type="PIRSR" id="PIRSR602403-1"/>
    </source>
</evidence>
<dbReference type="Proteomes" id="UP000887013">
    <property type="component" value="Unassembled WGS sequence"/>
</dbReference>
<feature type="binding site" description="axial binding residue" evidence="14">
    <location>
        <position position="72"/>
    </location>
    <ligand>
        <name>heme</name>
        <dbReference type="ChEBI" id="CHEBI:30413"/>
    </ligand>
    <ligandPart>
        <name>Fe</name>
        <dbReference type="ChEBI" id="CHEBI:18248"/>
    </ligandPart>
</feature>
<keyword evidence="11 14" id="KW-0408">Iron</keyword>
<evidence type="ECO:0000256" key="15">
    <source>
        <dbReference type="RuleBase" id="RU000461"/>
    </source>
</evidence>
<evidence type="ECO:0000256" key="2">
    <source>
        <dbReference type="ARBA" id="ARBA00003690"/>
    </source>
</evidence>
<evidence type="ECO:0000256" key="13">
    <source>
        <dbReference type="ARBA" id="ARBA00023136"/>
    </source>
</evidence>
<comment type="subcellular location">
    <subcellularLocation>
        <location evidence="4">Endoplasmic reticulum membrane</location>
        <topology evidence="4">Peripheral membrane protein</topology>
    </subcellularLocation>
    <subcellularLocation>
        <location evidence="3">Microsome membrane</location>
        <topology evidence="3">Peripheral membrane protein</topology>
    </subcellularLocation>
</comment>
<keyword evidence="6 14" id="KW-0349">Heme</keyword>
<dbReference type="SUPFAM" id="SSF48264">
    <property type="entry name" value="Cytochrome P450"/>
    <property type="match status" value="1"/>
</dbReference>
<protein>
    <submittedName>
        <fullName evidence="16">Cytochrome P450 9e2</fullName>
    </submittedName>
</protein>
<name>A0A8X6M7U3_NEPPI</name>
<feature type="non-terminal residue" evidence="16">
    <location>
        <position position="1"/>
    </location>
</feature>
<comment type="caution">
    <text evidence="16">The sequence shown here is derived from an EMBL/GenBank/DDBJ whole genome shotgun (WGS) entry which is preliminary data.</text>
</comment>
<dbReference type="AlphaFoldDB" id="A0A8X6M7U3"/>
<keyword evidence="10 15" id="KW-0560">Oxidoreductase</keyword>
<dbReference type="GO" id="GO:0004497">
    <property type="term" value="F:monooxygenase activity"/>
    <property type="evidence" value="ECO:0007669"/>
    <property type="project" value="UniProtKB-KW"/>
</dbReference>
<dbReference type="GO" id="GO:0005506">
    <property type="term" value="F:iron ion binding"/>
    <property type="evidence" value="ECO:0007669"/>
    <property type="project" value="InterPro"/>
</dbReference>
<evidence type="ECO:0000256" key="6">
    <source>
        <dbReference type="ARBA" id="ARBA00022617"/>
    </source>
</evidence>
<dbReference type="InterPro" id="IPR002403">
    <property type="entry name" value="Cyt_P450_E_grp-IV"/>
</dbReference>
<evidence type="ECO:0000256" key="5">
    <source>
        <dbReference type="ARBA" id="ARBA00010617"/>
    </source>
</evidence>
<dbReference type="InterPro" id="IPR036396">
    <property type="entry name" value="Cyt_P450_sf"/>
</dbReference>
<dbReference type="GO" id="GO:0005789">
    <property type="term" value="C:endoplasmic reticulum membrane"/>
    <property type="evidence" value="ECO:0007669"/>
    <property type="project" value="UniProtKB-SubCell"/>
</dbReference>
<dbReference type="GO" id="GO:0020037">
    <property type="term" value="F:heme binding"/>
    <property type="evidence" value="ECO:0007669"/>
    <property type="project" value="InterPro"/>
</dbReference>
<accession>A0A8X6M7U3</accession>
<dbReference type="Pfam" id="PF00067">
    <property type="entry name" value="p450"/>
    <property type="match status" value="1"/>
</dbReference>
<dbReference type="PANTHER" id="PTHR24292:SF54">
    <property type="entry name" value="CYP9F3-RELATED"/>
    <property type="match status" value="1"/>
</dbReference>
<evidence type="ECO:0000313" key="16">
    <source>
        <dbReference type="EMBL" id="GFS29898.1"/>
    </source>
</evidence>
<dbReference type="PRINTS" id="PR00465">
    <property type="entry name" value="EP450IV"/>
</dbReference>
<dbReference type="InterPro" id="IPR050476">
    <property type="entry name" value="Insect_CytP450_Detox"/>
</dbReference>
<evidence type="ECO:0000256" key="11">
    <source>
        <dbReference type="ARBA" id="ARBA00023004"/>
    </source>
</evidence>
<comment type="cofactor">
    <cofactor evidence="1 14">
        <name>heme</name>
        <dbReference type="ChEBI" id="CHEBI:30413"/>
    </cofactor>
</comment>
<organism evidence="16 17">
    <name type="scientific">Nephila pilipes</name>
    <name type="common">Giant wood spider</name>
    <name type="synonym">Nephila maculata</name>
    <dbReference type="NCBI Taxonomy" id="299642"/>
    <lineage>
        <taxon>Eukaryota</taxon>
        <taxon>Metazoa</taxon>
        <taxon>Ecdysozoa</taxon>
        <taxon>Arthropoda</taxon>
        <taxon>Chelicerata</taxon>
        <taxon>Arachnida</taxon>
        <taxon>Araneae</taxon>
        <taxon>Araneomorphae</taxon>
        <taxon>Entelegynae</taxon>
        <taxon>Araneoidea</taxon>
        <taxon>Nephilidae</taxon>
        <taxon>Nephila</taxon>
    </lineage>
</organism>
<comment type="similarity">
    <text evidence="5 15">Belongs to the cytochrome P450 family.</text>
</comment>
<dbReference type="OrthoDB" id="6429293at2759"/>
<sequence length="126" mass="14603">LERIADADYKLGETGITIKKGMTVSVPVYCLHRDSKYYPNPERFDPDRFTAEERAKRDPYTYLPFGAGPRNCIGMRFALMETKVCLAYVLANFIIKKSSHTKVLYMSTCLKFERARSPFQQTTRFI</sequence>
<keyword evidence="8" id="KW-0256">Endoplasmic reticulum</keyword>
<evidence type="ECO:0000256" key="10">
    <source>
        <dbReference type="ARBA" id="ARBA00023002"/>
    </source>
</evidence>
<evidence type="ECO:0000256" key="8">
    <source>
        <dbReference type="ARBA" id="ARBA00022824"/>
    </source>
</evidence>
<evidence type="ECO:0000313" key="17">
    <source>
        <dbReference type="Proteomes" id="UP000887013"/>
    </source>
</evidence>
<dbReference type="GO" id="GO:0016705">
    <property type="term" value="F:oxidoreductase activity, acting on paired donors, with incorporation or reduction of molecular oxygen"/>
    <property type="evidence" value="ECO:0007669"/>
    <property type="project" value="InterPro"/>
</dbReference>
<dbReference type="InterPro" id="IPR017972">
    <property type="entry name" value="Cyt_P450_CS"/>
</dbReference>